<keyword evidence="2" id="KW-1133">Transmembrane helix</keyword>
<evidence type="ECO:0000256" key="1">
    <source>
        <dbReference type="SAM" id="MobiDB-lite"/>
    </source>
</evidence>
<protein>
    <recommendedName>
        <fullName evidence="5">Response regulatory domain-containing protein</fullName>
    </recommendedName>
</protein>
<dbReference type="EMBL" id="CP020370">
    <property type="protein sequence ID" value="AUB81439.1"/>
    <property type="molecule type" value="Genomic_DNA"/>
</dbReference>
<reference evidence="3 4" key="1">
    <citation type="submission" date="2017-03" db="EMBL/GenBank/DDBJ databases">
        <title>Complete genome sequence of Candidatus 'Thiodictyon syntrophicum' sp. nov. strain Cad16T, a photolithoautotroph purple sulfur bacterium isolated from an alpine meromictic lake.</title>
        <authorList>
            <person name="Luedin S.M."/>
            <person name="Pothier J.F."/>
            <person name="Danza F."/>
            <person name="Storelli N."/>
            <person name="Wittwer M."/>
            <person name="Tonolla M."/>
        </authorList>
    </citation>
    <scope>NUCLEOTIDE SEQUENCE [LARGE SCALE GENOMIC DNA]</scope>
    <source>
        <strain evidence="3 4">Cad16T</strain>
    </source>
</reference>
<organism evidence="3 4">
    <name type="scientific">Candidatus Thiodictyon syntrophicum</name>
    <dbReference type="NCBI Taxonomy" id="1166950"/>
    <lineage>
        <taxon>Bacteria</taxon>
        <taxon>Pseudomonadati</taxon>
        <taxon>Pseudomonadota</taxon>
        <taxon>Gammaproteobacteria</taxon>
        <taxon>Chromatiales</taxon>
        <taxon>Chromatiaceae</taxon>
        <taxon>Thiodictyon</taxon>
    </lineage>
</organism>
<dbReference type="AlphaFoldDB" id="A0A2K8U7P1"/>
<evidence type="ECO:0008006" key="5">
    <source>
        <dbReference type="Google" id="ProtNLM"/>
    </source>
</evidence>
<dbReference type="Proteomes" id="UP000232638">
    <property type="component" value="Chromosome"/>
</dbReference>
<feature type="compositionally biased region" description="Polar residues" evidence="1">
    <location>
        <begin position="144"/>
        <end position="156"/>
    </location>
</feature>
<feature type="transmembrane region" description="Helical" evidence="2">
    <location>
        <begin position="301"/>
        <end position="324"/>
    </location>
</feature>
<keyword evidence="4" id="KW-1185">Reference proteome</keyword>
<feature type="region of interest" description="Disordered" evidence="1">
    <location>
        <begin position="144"/>
        <end position="177"/>
    </location>
</feature>
<evidence type="ECO:0000256" key="2">
    <source>
        <dbReference type="SAM" id="Phobius"/>
    </source>
</evidence>
<keyword evidence="2" id="KW-0472">Membrane</keyword>
<evidence type="ECO:0000313" key="3">
    <source>
        <dbReference type="EMBL" id="AUB81439.1"/>
    </source>
</evidence>
<proteinExistence type="predicted"/>
<feature type="compositionally biased region" description="Basic and acidic residues" evidence="1">
    <location>
        <begin position="159"/>
        <end position="169"/>
    </location>
</feature>
<accession>A0A2K8U7P1</accession>
<sequence length="329" mass="35269">MFSNAGATVKACDGAAAILEAGADLQAIVLGLGAAPEETFDALVMLRQRLATIPIYVIADTAGERSAKRATQFGATQVIPNALLERRVAHLVKQIAQAGGIEDWSIRSPGWMAPRADQGYNIESMDLGAWLAIPGNRRLLGMQEPSTEAATPTSGPAVQDERPGADRTRTAPNPPLPTVTELEWIAAPSPVPEEPALEASAAPQAVAGGAPCGLGDCRFLIECRAQLEAQSAAILDVHKQHERRQQEQNQTFRDHLQADLRIELHQTVIQEIAAAQVRAQARMDTFVAKVRRERSAAIHRINLILGVLVGVLVLVVLAGIGLAWRLGVW</sequence>
<evidence type="ECO:0000313" key="4">
    <source>
        <dbReference type="Proteomes" id="UP000232638"/>
    </source>
</evidence>
<dbReference type="KEGG" id="tsy:THSYN_11055"/>
<keyword evidence="2" id="KW-0812">Transmembrane</keyword>
<name>A0A2K8U7P1_9GAMM</name>
<gene>
    <name evidence="3" type="ORF">THSYN_11055</name>
</gene>